<name>A0A916J148_9BURK</name>
<organism evidence="2 3">
    <name type="scientific">Cupriavidus yeoncheonensis</name>
    <dbReference type="NCBI Taxonomy" id="1462994"/>
    <lineage>
        <taxon>Bacteria</taxon>
        <taxon>Pseudomonadati</taxon>
        <taxon>Pseudomonadota</taxon>
        <taxon>Betaproteobacteria</taxon>
        <taxon>Burkholderiales</taxon>
        <taxon>Burkholderiaceae</taxon>
        <taxon>Cupriavidus</taxon>
    </lineage>
</organism>
<accession>A0A916J148</accession>
<dbReference type="Proteomes" id="UP000672934">
    <property type="component" value="Unassembled WGS sequence"/>
</dbReference>
<dbReference type="EMBL" id="CAJPUY010000030">
    <property type="protein sequence ID" value="CAG2156578.1"/>
    <property type="molecule type" value="Genomic_DNA"/>
</dbReference>
<reference evidence="2" key="1">
    <citation type="submission" date="2021-03" db="EMBL/GenBank/DDBJ databases">
        <authorList>
            <person name="Peeters C."/>
        </authorList>
    </citation>
    <scope>NUCLEOTIDE SEQUENCE</scope>
    <source>
        <strain evidence="2">LMG 31506</strain>
    </source>
</reference>
<dbReference type="AlphaFoldDB" id="A0A916J148"/>
<keyword evidence="3" id="KW-1185">Reference proteome</keyword>
<feature type="compositionally biased region" description="Polar residues" evidence="1">
    <location>
        <begin position="35"/>
        <end position="44"/>
    </location>
</feature>
<comment type="caution">
    <text evidence="2">The sequence shown here is derived from an EMBL/GenBank/DDBJ whole genome shotgun (WGS) entry which is preliminary data.</text>
</comment>
<feature type="region of interest" description="Disordered" evidence="1">
    <location>
        <begin position="16"/>
        <end position="44"/>
    </location>
</feature>
<protein>
    <submittedName>
        <fullName evidence="2">Uncharacterized protein</fullName>
    </submittedName>
</protein>
<evidence type="ECO:0000313" key="2">
    <source>
        <dbReference type="EMBL" id="CAG2156578.1"/>
    </source>
</evidence>
<feature type="region of interest" description="Disordered" evidence="1">
    <location>
        <begin position="212"/>
        <end position="237"/>
    </location>
</feature>
<gene>
    <name evidence="2" type="ORF">LMG31506_05735</name>
</gene>
<proteinExistence type="predicted"/>
<evidence type="ECO:0000313" key="3">
    <source>
        <dbReference type="Proteomes" id="UP000672934"/>
    </source>
</evidence>
<evidence type="ECO:0000256" key="1">
    <source>
        <dbReference type="SAM" id="MobiDB-lite"/>
    </source>
</evidence>
<sequence length="265" mass="29151">MCPPLTQHPRKVSFQVKRASRVSKWKPPSRAETRGSATRAPSTQSRLRVFIPEPMMPCSHAEQPTPRLLPVAASPNEVWILHRVELVDRSNGLLGPVRVALIADGFTQHVIAAGVQSCGYVCWPRVLLHRTIGQHGTPTHLFTTAFRIDVPAGCVSVRHLSPRLAPAFLSEIDASLRCLWQPFEPLGPWDGAVLRFRARLAQWVADGLRQDQGPVLSNTAPSPDGGPPTPADWPAVRFDARSPSTQDFALDASLKKWRIPARNGS</sequence>